<proteinExistence type="predicted"/>
<evidence type="ECO:0000256" key="5">
    <source>
        <dbReference type="ARBA" id="ARBA00022573"/>
    </source>
</evidence>
<evidence type="ECO:0000256" key="7">
    <source>
        <dbReference type="ARBA" id="ARBA00023239"/>
    </source>
</evidence>
<dbReference type="Gene3D" id="3.90.1150.10">
    <property type="entry name" value="Aspartate Aminotransferase, domain 1"/>
    <property type="match status" value="1"/>
</dbReference>
<dbReference type="Gene3D" id="3.40.640.10">
    <property type="entry name" value="Type I PLP-dependent aspartate aminotransferase-like (Major domain)"/>
    <property type="match status" value="1"/>
</dbReference>
<dbReference type="InterPro" id="IPR004839">
    <property type="entry name" value="Aminotransferase_I/II_large"/>
</dbReference>
<dbReference type="SUPFAM" id="SSF53383">
    <property type="entry name" value="PLP-dependent transferases"/>
    <property type="match status" value="1"/>
</dbReference>
<dbReference type="InterPro" id="IPR005860">
    <property type="entry name" value="CobD"/>
</dbReference>
<evidence type="ECO:0000256" key="2">
    <source>
        <dbReference type="ARBA" id="ARBA00003444"/>
    </source>
</evidence>
<dbReference type="PANTHER" id="PTHR42885">
    <property type="entry name" value="HISTIDINOL-PHOSPHATE AMINOTRANSFERASE-RELATED"/>
    <property type="match status" value="1"/>
</dbReference>
<dbReference type="CDD" id="cd00609">
    <property type="entry name" value="AAT_like"/>
    <property type="match status" value="1"/>
</dbReference>
<evidence type="ECO:0000256" key="4">
    <source>
        <dbReference type="ARBA" id="ARBA00012285"/>
    </source>
</evidence>
<evidence type="ECO:0000256" key="8">
    <source>
        <dbReference type="ARBA" id="ARBA00029996"/>
    </source>
</evidence>
<accession>A0A3B0XD94</accession>
<dbReference type="PANTHER" id="PTHR42885:SF1">
    <property type="entry name" value="THREONINE-PHOSPHATE DECARBOXYLASE"/>
    <property type="match status" value="1"/>
</dbReference>
<comment type="cofactor">
    <cofactor evidence="1">
        <name>pyridoxal 5'-phosphate</name>
        <dbReference type="ChEBI" id="CHEBI:597326"/>
    </cofactor>
</comment>
<dbReference type="Pfam" id="PF00155">
    <property type="entry name" value="Aminotran_1_2"/>
    <property type="match status" value="1"/>
</dbReference>
<dbReference type="NCBIfam" id="TIGR01140">
    <property type="entry name" value="L_thr_O3P_dcar"/>
    <property type="match status" value="1"/>
</dbReference>
<dbReference type="EC" id="4.1.1.81" evidence="4"/>
<keyword evidence="7 11" id="KW-0456">Lyase</keyword>
<organism evidence="11">
    <name type="scientific">hydrothermal vent metagenome</name>
    <dbReference type="NCBI Taxonomy" id="652676"/>
    <lineage>
        <taxon>unclassified sequences</taxon>
        <taxon>metagenomes</taxon>
        <taxon>ecological metagenomes</taxon>
    </lineage>
</organism>
<comment type="catalytic activity">
    <reaction evidence="9">
        <text>O-phospho-L-threonine + H(+) = (R)-1-aminopropan-2-yl phosphate + CO2</text>
        <dbReference type="Rhea" id="RHEA:11492"/>
        <dbReference type="ChEBI" id="CHEBI:15378"/>
        <dbReference type="ChEBI" id="CHEBI:16526"/>
        <dbReference type="ChEBI" id="CHEBI:58563"/>
        <dbReference type="ChEBI" id="CHEBI:58675"/>
        <dbReference type="EC" id="4.1.1.81"/>
    </reaction>
</comment>
<sequence>MLHHGGRLINAAKQYNIQPELWLDLSTGINPHGWPLVPVPDSVFNRLPEDDDGLHPIAQKYYRAQSLLAIPGSQSVIQLLPKLKPKCKVAVPVLGYAEHQHAWQQAGHQVNALNEKQIDEKLEQYNVLVIINPNNPTGDYYSQQQLLEWHKRLQKNNGWLIIDEAFVDSRPEYSMAEFAQLPGLIVLRSIGKFFGLAGLRSGFVIAEAHLLEKIHHVLGPWTVSGPSRYLTMKALQDESWHQFNILRLKERGEKLRQLLLQYQLSGDEQATVKGTDLFQTLFCNDAQELHRELAKNAVFTRLLDNKQGLRFGLPESSQWLSLEQVFKKIVNSETA</sequence>
<feature type="domain" description="Aminotransferase class I/classII large" evidence="10">
    <location>
        <begin position="60"/>
        <end position="295"/>
    </location>
</feature>
<name>A0A3B0XD94_9ZZZZ</name>
<dbReference type="GO" id="GO:0048472">
    <property type="term" value="F:threonine-phosphate decarboxylase activity"/>
    <property type="evidence" value="ECO:0007669"/>
    <property type="project" value="UniProtKB-EC"/>
</dbReference>
<comment type="function">
    <text evidence="2">Decarboxylates L-threonine-O-3-phosphate to yield (R)-1-amino-2-propanol O-2-phosphate, the precursor for the linkage between the nucleotide loop and the corrin ring in cobalamin.</text>
</comment>
<dbReference type="InterPro" id="IPR015421">
    <property type="entry name" value="PyrdxlP-dep_Trfase_major"/>
</dbReference>
<dbReference type="UniPathway" id="UPA00148"/>
<dbReference type="InterPro" id="IPR015422">
    <property type="entry name" value="PyrdxlP-dep_Trfase_small"/>
</dbReference>
<reference evidence="11" key="1">
    <citation type="submission" date="2018-06" db="EMBL/GenBank/DDBJ databases">
        <authorList>
            <person name="Zhirakovskaya E."/>
        </authorList>
    </citation>
    <scope>NUCLEOTIDE SEQUENCE</scope>
</reference>
<dbReference type="GO" id="GO:0030170">
    <property type="term" value="F:pyridoxal phosphate binding"/>
    <property type="evidence" value="ECO:0007669"/>
    <property type="project" value="InterPro"/>
</dbReference>
<dbReference type="InterPro" id="IPR015424">
    <property type="entry name" value="PyrdxlP-dep_Trfase"/>
</dbReference>
<gene>
    <name evidence="11" type="ORF">MNBD_GAMMA09-3478</name>
</gene>
<evidence type="ECO:0000313" key="11">
    <source>
        <dbReference type="EMBL" id="VAW66268.1"/>
    </source>
</evidence>
<comment type="pathway">
    <text evidence="3">Cofactor biosynthesis; adenosylcobalamin biosynthesis.</text>
</comment>
<evidence type="ECO:0000256" key="6">
    <source>
        <dbReference type="ARBA" id="ARBA00022898"/>
    </source>
</evidence>
<keyword evidence="5" id="KW-0169">Cobalamin biosynthesis</keyword>
<dbReference type="GO" id="GO:0009236">
    <property type="term" value="P:cobalamin biosynthetic process"/>
    <property type="evidence" value="ECO:0007669"/>
    <property type="project" value="UniProtKB-UniPathway"/>
</dbReference>
<dbReference type="AlphaFoldDB" id="A0A3B0XD94"/>
<dbReference type="EMBL" id="UOFI01000074">
    <property type="protein sequence ID" value="VAW66268.1"/>
    <property type="molecule type" value="Genomic_DNA"/>
</dbReference>
<protein>
    <recommendedName>
        <fullName evidence="4">threonine-phosphate decarboxylase</fullName>
        <ecNumber evidence="4">4.1.1.81</ecNumber>
    </recommendedName>
    <alternativeName>
        <fullName evidence="8">L-threonine-O-3-phosphate decarboxylase</fullName>
    </alternativeName>
</protein>
<evidence type="ECO:0000256" key="3">
    <source>
        <dbReference type="ARBA" id="ARBA00004953"/>
    </source>
</evidence>
<evidence type="ECO:0000259" key="10">
    <source>
        <dbReference type="Pfam" id="PF00155"/>
    </source>
</evidence>
<keyword evidence="6" id="KW-0663">Pyridoxal phosphate</keyword>
<evidence type="ECO:0000256" key="1">
    <source>
        <dbReference type="ARBA" id="ARBA00001933"/>
    </source>
</evidence>
<evidence type="ECO:0000256" key="9">
    <source>
        <dbReference type="ARBA" id="ARBA00048531"/>
    </source>
</evidence>